<reference evidence="1 2" key="2">
    <citation type="submission" date="2015-02" db="EMBL/GenBank/DDBJ databases">
        <title>The complete genome of Sphingomonas hengshuiensis sp. WHSC-8 isolated from soil of Hengshui Lake.</title>
        <authorList>
            <person name="Wei S."/>
            <person name="Guo J."/>
            <person name="Su C."/>
            <person name="Wu R."/>
            <person name="Zhang Z."/>
            <person name="Liang K."/>
            <person name="Li H."/>
            <person name="Wang T."/>
            <person name="Liu H."/>
            <person name="Zhang C."/>
            <person name="Li Z."/>
            <person name="Wang Q."/>
            <person name="Meng J."/>
        </authorList>
    </citation>
    <scope>NUCLEOTIDE SEQUENCE [LARGE SCALE GENOMIC DNA]</scope>
    <source>
        <strain evidence="1 2">WHSC-8</strain>
    </source>
</reference>
<evidence type="ECO:0000313" key="2">
    <source>
        <dbReference type="Proteomes" id="UP000032300"/>
    </source>
</evidence>
<evidence type="ECO:0000313" key="1">
    <source>
        <dbReference type="EMBL" id="AJP72352.1"/>
    </source>
</evidence>
<keyword evidence="2" id="KW-1185">Reference proteome</keyword>
<dbReference type="AlphaFoldDB" id="A0A7U4J8Z5"/>
<dbReference type="KEGG" id="sphi:TS85_12005"/>
<evidence type="ECO:0008006" key="3">
    <source>
        <dbReference type="Google" id="ProtNLM"/>
    </source>
</evidence>
<protein>
    <recommendedName>
        <fullName evidence="3">DUF3800 domain-containing protein</fullName>
    </recommendedName>
</protein>
<organism evidence="1 2">
    <name type="scientific">Sphingomonas hengshuiensis</name>
    <dbReference type="NCBI Taxonomy" id="1609977"/>
    <lineage>
        <taxon>Bacteria</taxon>
        <taxon>Pseudomonadati</taxon>
        <taxon>Pseudomonadota</taxon>
        <taxon>Alphaproteobacteria</taxon>
        <taxon>Sphingomonadales</taxon>
        <taxon>Sphingomonadaceae</taxon>
        <taxon>Sphingomonas</taxon>
    </lineage>
</organism>
<gene>
    <name evidence="1" type="ORF">TS85_12005</name>
</gene>
<dbReference type="RefSeq" id="WP_044332416.1">
    <property type="nucleotide sequence ID" value="NZ_CP010836.1"/>
</dbReference>
<sequence length="243" mass="28489">MSEFSDYIVFADESGDHGLISIDPQFPVFALVFCVFEKTDYINEIEPSFRRLKFKYFGHDAAVLHEREIRKQEPPFAFLRQDVALRDGFMTDLTKIMVGARFHAYCAVIDKLKHKARYSDPWNPYEIAMQFCMEKLSNRLVADGQRGRRTHVLFEARGREEDRQLELEFRRVASNDKRWGWRAVDFMRTPLEPLFVPKAANMAGHQLSDLIARPLALRALRPDQPNRAFDIVAKRIHHFKVFP</sequence>
<dbReference type="InterPro" id="IPR024524">
    <property type="entry name" value="DUF3800"/>
</dbReference>
<proteinExistence type="predicted"/>
<dbReference type="Pfam" id="PF12686">
    <property type="entry name" value="DUF3800"/>
    <property type="match status" value="1"/>
</dbReference>
<accession>A0A7U4J8Z5</accession>
<dbReference type="OrthoDB" id="507950at2"/>
<dbReference type="Proteomes" id="UP000032300">
    <property type="component" value="Chromosome"/>
</dbReference>
<reference evidence="1 2" key="1">
    <citation type="journal article" date="2015" name="Int. J. Syst. Evol. Microbiol.">
        <title>Sphingomonas hengshuiensis sp. nov., isolated from lake wetland.</title>
        <authorList>
            <person name="Wei S."/>
            <person name="Wang T."/>
            <person name="Liu H."/>
            <person name="Zhang C."/>
            <person name="Guo J."/>
            <person name="Wang Q."/>
            <person name="Liang K."/>
            <person name="Zhang Z."/>
        </authorList>
    </citation>
    <scope>NUCLEOTIDE SEQUENCE [LARGE SCALE GENOMIC DNA]</scope>
    <source>
        <strain evidence="1 2">WHSC-8</strain>
    </source>
</reference>
<dbReference type="EMBL" id="CP010836">
    <property type="protein sequence ID" value="AJP72352.1"/>
    <property type="molecule type" value="Genomic_DNA"/>
</dbReference>
<name>A0A7U4J8Z5_9SPHN</name>